<organism evidence="1 2">
    <name type="scientific">Homarus americanus</name>
    <name type="common">American lobster</name>
    <dbReference type="NCBI Taxonomy" id="6706"/>
    <lineage>
        <taxon>Eukaryota</taxon>
        <taxon>Metazoa</taxon>
        <taxon>Ecdysozoa</taxon>
        <taxon>Arthropoda</taxon>
        <taxon>Crustacea</taxon>
        <taxon>Multicrustacea</taxon>
        <taxon>Malacostraca</taxon>
        <taxon>Eumalacostraca</taxon>
        <taxon>Eucarida</taxon>
        <taxon>Decapoda</taxon>
        <taxon>Pleocyemata</taxon>
        <taxon>Astacidea</taxon>
        <taxon>Nephropoidea</taxon>
        <taxon>Nephropidae</taxon>
        <taxon>Homarus</taxon>
    </lineage>
</organism>
<keyword evidence="2" id="KW-1185">Reference proteome</keyword>
<comment type="caution">
    <text evidence="1">The sequence shown here is derived from an EMBL/GenBank/DDBJ whole genome shotgun (WGS) entry which is preliminary data.</text>
</comment>
<dbReference type="Proteomes" id="UP000747542">
    <property type="component" value="Unassembled WGS sequence"/>
</dbReference>
<protein>
    <submittedName>
        <fullName evidence="1">Uncharacterized protein</fullName>
    </submittedName>
</protein>
<proteinExistence type="predicted"/>
<reference evidence="1" key="1">
    <citation type="journal article" date="2021" name="Sci. Adv.">
        <title>The American lobster genome reveals insights on longevity, neural, and immune adaptations.</title>
        <authorList>
            <person name="Polinski J.M."/>
            <person name="Zimin A.V."/>
            <person name="Clark K.F."/>
            <person name="Kohn A.B."/>
            <person name="Sadowski N."/>
            <person name="Timp W."/>
            <person name="Ptitsyn A."/>
            <person name="Khanna P."/>
            <person name="Romanova D.Y."/>
            <person name="Williams P."/>
            <person name="Greenwood S.J."/>
            <person name="Moroz L.L."/>
            <person name="Walt D.R."/>
            <person name="Bodnar A.G."/>
        </authorList>
    </citation>
    <scope>NUCLEOTIDE SEQUENCE</scope>
    <source>
        <strain evidence="1">GMGI-L3</strain>
    </source>
</reference>
<evidence type="ECO:0000313" key="2">
    <source>
        <dbReference type="Proteomes" id="UP000747542"/>
    </source>
</evidence>
<evidence type="ECO:0000313" key="1">
    <source>
        <dbReference type="EMBL" id="KAG7162650.1"/>
    </source>
</evidence>
<accession>A0A8J5MSL2</accession>
<dbReference type="AlphaFoldDB" id="A0A8J5MSL2"/>
<name>A0A8J5MSL2_HOMAM</name>
<sequence>MYAYNMLQSCGAPGRQHAFLLVLTHAIFTRKHSTVYICQDLVRAGSHGSSVSARESHLQLGHTCRLPTRVKVVRNNFNKGVPPTPPLQQHSRYRSVVTCGGLSTSDSCSSPWTHLRIRLAIPSQLLSQVRKVVLLVYPKVTL</sequence>
<dbReference type="EMBL" id="JAHLQT010027477">
    <property type="protein sequence ID" value="KAG7162650.1"/>
    <property type="molecule type" value="Genomic_DNA"/>
</dbReference>
<gene>
    <name evidence="1" type="ORF">Hamer_G019367</name>
</gene>